<dbReference type="Proteomes" id="UP001156940">
    <property type="component" value="Unassembled WGS sequence"/>
</dbReference>
<comment type="caution">
    <text evidence="4">The sequence shown here is derived from an EMBL/GenBank/DDBJ whole genome shotgun (WGS) entry which is preliminary data.</text>
</comment>
<dbReference type="Pfam" id="PF18426">
    <property type="entry name" value="Tli4_C"/>
    <property type="match status" value="1"/>
</dbReference>
<protein>
    <submittedName>
        <fullName evidence="4">T6SS immunity protein Tli4 family protein</fullName>
    </submittedName>
</protein>
<feature type="compositionally biased region" description="Polar residues" evidence="1">
    <location>
        <begin position="277"/>
        <end position="290"/>
    </location>
</feature>
<evidence type="ECO:0000256" key="1">
    <source>
        <dbReference type="SAM" id="MobiDB-lite"/>
    </source>
</evidence>
<evidence type="ECO:0000259" key="2">
    <source>
        <dbReference type="Pfam" id="PF18426"/>
    </source>
</evidence>
<feature type="domain" description="Tle cognate immunity protein 4 N-terminal" evidence="3">
    <location>
        <begin position="25"/>
        <end position="148"/>
    </location>
</feature>
<keyword evidence="5" id="KW-1185">Reference proteome</keyword>
<sequence>MALGVGCSPSPNQAGATSGAASMRSHCVGRLLVDLPESFDSRYFEGEATLYYGRTADFETVDVRIASAEVDAVSFVAAVEQRASEIQAESNEKTKGSMLVARHDFSEHSILLRYHRSDISDRSHIHEVHLWVGGAHLVLTAESFKGDMDLVEQRLAEIARRTATSSEMERTRPGFCLGPVIVHADNDDEMASFRYRDSRQSHADLALEIEISSFARDENDSRLIRRVERSLRGFGFRPKVVRKGAIELAGVTAEEWLGSHKENGGLKHMFSAESYPETPSSSNPGIQLSLRSGEPVSDTASGLSPYRKPTPTPRSANHETAASVEEAQAVAIWDAITASVRLQ</sequence>
<dbReference type="InterPro" id="IPR041290">
    <property type="entry name" value="Tli4_C"/>
</dbReference>
<dbReference type="RefSeq" id="WP_280575006.1">
    <property type="nucleotide sequence ID" value="NZ_JARXRM010000035.1"/>
</dbReference>
<dbReference type="Pfam" id="PF18443">
    <property type="entry name" value="Tli4_N"/>
    <property type="match status" value="1"/>
</dbReference>
<name>A0ABT6JAA4_9GAMM</name>
<evidence type="ECO:0000313" key="4">
    <source>
        <dbReference type="EMBL" id="MDH5823751.1"/>
    </source>
</evidence>
<organism evidence="4 5">
    <name type="scientific">Luteimonas endophytica</name>
    <dbReference type="NCBI Taxonomy" id="3042023"/>
    <lineage>
        <taxon>Bacteria</taxon>
        <taxon>Pseudomonadati</taxon>
        <taxon>Pseudomonadota</taxon>
        <taxon>Gammaproteobacteria</taxon>
        <taxon>Lysobacterales</taxon>
        <taxon>Lysobacteraceae</taxon>
        <taxon>Luteimonas</taxon>
    </lineage>
</organism>
<accession>A0ABT6JAA4</accession>
<feature type="domain" description="Tle cognate immunity protein 4 C-terminal" evidence="2">
    <location>
        <begin position="171"/>
        <end position="342"/>
    </location>
</feature>
<evidence type="ECO:0000313" key="5">
    <source>
        <dbReference type="Proteomes" id="UP001156940"/>
    </source>
</evidence>
<gene>
    <name evidence="4" type="ORF">QFW77_12210</name>
</gene>
<evidence type="ECO:0000259" key="3">
    <source>
        <dbReference type="Pfam" id="PF18443"/>
    </source>
</evidence>
<dbReference type="EMBL" id="JARXRM010000035">
    <property type="protein sequence ID" value="MDH5823751.1"/>
    <property type="molecule type" value="Genomic_DNA"/>
</dbReference>
<reference evidence="4 5" key="1">
    <citation type="submission" date="2023-04" db="EMBL/GenBank/DDBJ databases">
        <title>Luteimonas endophyticus RD2P54.</title>
        <authorList>
            <person name="Sun J.-Q."/>
        </authorList>
    </citation>
    <scope>NUCLEOTIDE SEQUENCE [LARGE SCALE GENOMIC DNA]</scope>
    <source>
        <strain evidence="4 5">RD2P54</strain>
    </source>
</reference>
<feature type="region of interest" description="Disordered" evidence="1">
    <location>
        <begin position="271"/>
        <end position="322"/>
    </location>
</feature>
<dbReference type="InterPro" id="IPR040761">
    <property type="entry name" value="Tli4_N"/>
</dbReference>
<proteinExistence type="predicted"/>